<accession>A0AC61U8T9</accession>
<gene>
    <name evidence="1" type="ORF">LP422_13180</name>
</gene>
<evidence type="ECO:0000313" key="1">
    <source>
        <dbReference type="EMBL" id="UUZ46349.1"/>
    </source>
</evidence>
<dbReference type="EMBL" id="CP087977">
    <property type="protein sequence ID" value="UUZ46349.1"/>
    <property type="molecule type" value="Genomic_DNA"/>
</dbReference>
<keyword evidence="1" id="KW-0418">Kinase</keyword>
<dbReference type="Proteomes" id="UP001059663">
    <property type="component" value="Chromosome"/>
</dbReference>
<reference evidence="1" key="1">
    <citation type="submission" date="2021-11" db="EMBL/GenBank/DDBJ databases">
        <title>Study of the species diversity of bacterial strains isolated from a unique natural object - Shulgan-Tash cave (Bashkiria).</title>
        <authorList>
            <person name="Sazanova A.L."/>
            <person name="Chirak E.R."/>
            <person name="Safronova V.I."/>
        </authorList>
    </citation>
    <scope>NUCLEOTIDE SEQUENCE</scope>
    <source>
        <strain evidence="1">P1</strain>
    </source>
</reference>
<evidence type="ECO:0000313" key="2">
    <source>
        <dbReference type="Proteomes" id="UP001059663"/>
    </source>
</evidence>
<proteinExistence type="predicted"/>
<name>A0AC61U8T9_9MICO</name>
<protein>
    <submittedName>
        <fullName evidence="1">Histidine kinase</fullName>
    </submittedName>
</protein>
<sequence>MVVALGVAKAQQAPVRDGIERQRLITSLYAAQEESAALTDELARVQRAEGASSERTRLSRDIHDGIARGFSSILLLARAALSEHDPDRLREILRHVESGAAEGLEESRRVVGALAPADPDEGSLTGAVRRVTERFARESGVAARVVVTGSLTSLPTTAEVTLLRCVQGALANVRTHAGAHRVVVSIDETPDSVRVDVVDDGRGFDTEVWTATAAGSPKDGGYGLRATRARLRELGGGLAVESAPGEGTALSAWIPLSHTSKEQP</sequence>
<keyword evidence="1" id="KW-0808">Transferase</keyword>
<organism evidence="1 2">
    <name type="scientific">Janibacter limosus</name>
    <dbReference type="NCBI Taxonomy" id="53458"/>
    <lineage>
        <taxon>Bacteria</taxon>
        <taxon>Bacillati</taxon>
        <taxon>Actinomycetota</taxon>
        <taxon>Actinomycetes</taxon>
        <taxon>Micrococcales</taxon>
        <taxon>Intrasporangiaceae</taxon>
        <taxon>Janibacter</taxon>
    </lineage>
</organism>